<keyword evidence="5" id="KW-0804">Transcription</keyword>
<dbReference type="Gene3D" id="1.10.10.10">
    <property type="entry name" value="Winged helix-like DNA-binding domain superfamily/Winged helix DNA-binding domain"/>
    <property type="match status" value="1"/>
</dbReference>
<dbReference type="SUPFAM" id="SSF46785">
    <property type="entry name" value="Winged helix' DNA-binding domain"/>
    <property type="match status" value="1"/>
</dbReference>
<dbReference type="OrthoDB" id="9803735at2"/>
<dbReference type="PANTHER" id="PTHR30346">
    <property type="entry name" value="TRANSCRIPTIONAL DUAL REGULATOR HCAR-RELATED"/>
    <property type="match status" value="1"/>
</dbReference>
<evidence type="ECO:0000256" key="2">
    <source>
        <dbReference type="ARBA" id="ARBA00023015"/>
    </source>
</evidence>
<dbReference type="InterPro" id="IPR036388">
    <property type="entry name" value="WH-like_DNA-bd_sf"/>
</dbReference>
<evidence type="ECO:0000256" key="3">
    <source>
        <dbReference type="ARBA" id="ARBA00023125"/>
    </source>
</evidence>
<evidence type="ECO:0000259" key="6">
    <source>
        <dbReference type="PROSITE" id="PS50931"/>
    </source>
</evidence>
<comment type="similarity">
    <text evidence="1">Belongs to the LysR transcriptional regulatory family.</text>
</comment>
<dbReference type="InterPro" id="IPR036390">
    <property type="entry name" value="WH_DNA-bd_sf"/>
</dbReference>
<evidence type="ECO:0000256" key="4">
    <source>
        <dbReference type="ARBA" id="ARBA00023159"/>
    </source>
</evidence>
<dbReference type="PROSITE" id="PS50931">
    <property type="entry name" value="HTH_LYSR"/>
    <property type="match status" value="1"/>
</dbReference>
<evidence type="ECO:0000256" key="5">
    <source>
        <dbReference type="ARBA" id="ARBA00023163"/>
    </source>
</evidence>
<accession>A0A5C7FGM7</accession>
<dbReference type="InterPro" id="IPR000847">
    <property type="entry name" value="LysR_HTH_N"/>
</dbReference>
<organism evidence="7 8">
    <name type="scientific">Neolewinella aurantiaca</name>
    <dbReference type="NCBI Taxonomy" id="2602767"/>
    <lineage>
        <taxon>Bacteria</taxon>
        <taxon>Pseudomonadati</taxon>
        <taxon>Bacteroidota</taxon>
        <taxon>Saprospiria</taxon>
        <taxon>Saprospirales</taxon>
        <taxon>Lewinellaceae</taxon>
        <taxon>Neolewinella</taxon>
    </lineage>
</organism>
<keyword evidence="4" id="KW-0010">Activator</keyword>
<sequence length="311" mass="35317">MSLQQLRYLLALDDLRHFSLAAKHCFVAQPTLTTQLKKLEDELGVQLIDRKANPLRPTPIGEKVIAQARIILEDVAGLEALLREETGSLAGTYVLGIIPTLAPYLLPLFLQSFTSRFPDVHLVIREMQSEEIMEGLKRGKVDLGLLVTPLEDKQLREIILFYEPLQVYAAPNEPILDKTPLLPEHVNQEELWIMEQGHCFRNQVLNICNFKSDSPSPDRAITFQAGSIETLKNMVRNNLGYTIVPEMSVHPNLDKDYVKSFADPQPAREVSLVVSKAFSREQLIAELRKAILAVVPDRFRKNERYVGIAWR</sequence>
<name>A0A5C7FGM7_9BACT</name>
<evidence type="ECO:0000313" key="8">
    <source>
        <dbReference type="Proteomes" id="UP000321907"/>
    </source>
</evidence>
<feature type="domain" description="HTH lysR-type" evidence="6">
    <location>
        <begin position="1"/>
        <end position="58"/>
    </location>
</feature>
<dbReference type="Pfam" id="PF03466">
    <property type="entry name" value="LysR_substrate"/>
    <property type="match status" value="1"/>
</dbReference>
<dbReference type="RefSeq" id="WP_147930169.1">
    <property type="nucleotide sequence ID" value="NZ_VOXD01000009.1"/>
</dbReference>
<dbReference type="InterPro" id="IPR005119">
    <property type="entry name" value="LysR_subst-bd"/>
</dbReference>
<protein>
    <submittedName>
        <fullName evidence="7">Hydrogen peroxide-inducible genes activator</fullName>
    </submittedName>
</protein>
<dbReference type="FunFam" id="1.10.10.10:FF:000001">
    <property type="entry name" value="LysR family transcriptional regulator"/>
    <property type="match status" value="1"/>
</dbReference>
<dbReference type="GO" id="GO:0003677">
    <property type="term" value="F:DNA binding"/>
    <property type="evidence" value="ECO:0007669"/>
    <property type="project" value="UniProtKB-KW"/>
</dbReference>
<keyword evidence="3" id="KW-0238">DNA-binding</keyword>
<dbReference type="PANTHER" id="PTHR30346:SF26">
    <property type="entry name" value="HYDROGEN PEROXIDE-INDUCIBLE GENES ACTIVATOR"/>
    <property type="match status" value="1"/>
</dbReference>
<dbReference type="Proteomes" id="UP000321907">
    <property type="component" value="Unassembled WGS sequence"/>
</dbReference>
<keyword evidence="2" id="KW-0805">Transcription regulation</keyword>
<evidence type="ECO:0000313" key="7">
    <source>
        <dbReference type="EMBL" id="TXF90130.1"/>
    </source>
</evidence>
<gene>
    <name evidence="7" type="ORF">FUA23_07775</name>
</gene>
<dbReference type="EMBL" id="VOXD01000009">
    <property type="protein sequence ID" value="TXF90130.1"/>
    <property type="molecule type" value="Genomic_DNA"/>
</dbReference>
<comment type="caution">
    <text evidence="7">The sequence shown here is derived from an EMBL/GenBank/DDBJ whole genome shotgun (WGS) entry which is preliminary data.</text>
</comment>
<dbReference type="GO" id="GO:0003700">
    <property type="term" value="F:DNA-binding transcription factor activity"/>
    <property type="evidence" value="ECO:0007669"/>
    <property type="project" value="InterPro"/>
</dbReference>
<dbReference type="CDD" id="cd08411">
    <property type="entry name" value="PBP2_OxyR"/>
    <property type="match status" value="1"/>
</dbReference>
<dbReference type="Gene3D" id="3.40.190.10">
    <property type="entry name" value="Periplasmic binding protein-like II"/>
    <property type="match status" value="2"/>
</dbReference>
<dbReference type="AlphaFoldDB" id="A0A5C7FGM7"/>
<proteinExistence type="inferred from homology"/>
<reference evidence="7 8" key="1">
    <citation type="submission" date="2019-08" db="EMBL/GenBank/DDBJ databases">
        <title>Lewinella sp. strain SSH13 Genome sequencing and assembly.</title>
        <authorList>
            <person name="Kim I."/>
        </authorList>
    </citation>
    <scope>NUCLEOTIDE SEQUENCE [LARGE SCALE GENOMIC DNA]</scope>
    <source>
        <strain evidence="7 8">SSH13</strain>
    </source>
</reference>
<dbReference type="Pfam" id="PF00126">
    <property type="entry name" value="HTH_1"/>
    <property type="match status" value="1"/>
</dbReference>
<evidence type="ECO:0000256" key="1">
    <source>
        <dbReference type="ARBA" id="ARBA00009437"/>
    </source>
</evidence>
<keyword evidence="8" id="KW-1185">Reference proteome</keyword>
<dbReference type="GO" id="GO:0032993">
    <property type="term" value="C:protein-DNA complex"/>
    <property type="evidence" value="ECO:0007669"/>
    <property type="project" value="TreeGrafter"/>
</dbReference>
<dbReference type="PRINTS" id="PR00039">
    <property type="entry name" value="HTHLYSR"/>
</dbReference>
<dbReference type="SUPFAM" id="SSF53850">
    <property type="entry name" value="Periplasmic binding protein-like II"/>
    <property type="match status" value="1"/>
</dbReference>